<accession>A0A5E4QV81</accession>
<dbReference type="Proteomes" id="UP000324832">
    <property type="component" value="Unassembled WGS sequence"/>
</dbReference>
<gene>
    <name evidence="1" type="ORF">LSINAPIS_LOCUS12206</name>
</gene>
<organism evidence="1 2">
    <name type="scientific">Leptidea sinapis</name>
    <dbReference type="NCBI Taxonomy" id="189913"/>
    <lineage>
        <taxon>Eukaryota</taxon>
        <taxon>Metazoa</taxon>
        <taxon>Ecdysozoa</taxon>
        <taxon>Arthropoda</taxon>
        <taxon>Hexapoda</taxon>
        <taxon>Insecta</taxon>
        <taxon>Pterygota</taxon>
        <taxon>Neoptera</taxon>
        <taxon>Endopterygota</taxon>
        <taxon>Lepidoptera</taxon>
        <taxon>Glossata</taxon>
        <taxon>Ditrysia</taxon>
        <taxon>Papilionoidea</taxon>
        <taxon>Pieridae</taxon>
        <taxon>Dismorphiinae</taxon>
        <taxon>Leptidea</taxon>
    </lineage>
</organism>
<reference evidence="1 2" key="1">
    <citation type="submission" date="2017-07" db="EMBL/GenBank/DDBJ databases">
        <authorList>
            <person name="Talla V."/>
            <person name="Backstrom N."/>
        </authorList>
    </citation>
    <scope>NUCLEOTIDE SEQUENCE [LARGE SCALE GENOMIC DNA]</scope>
</reference>
<proteinExistence type="predicted"/>
<evidence type="ECO:0000313" key="1">
    <source>
        <dbReference type="EMBL" id="VVD01885.1"/>
    </source>
</evidence>
<sequence length="30" mass="3567">MQYSALTARIGRSFVPCVTKRYQWSINWCT</sequence>
<dbReference type="EMBL" id="FZQP02005567">
    <property type="protein sequence ID" value="VVD01885.1"/>
    <property type="molecule type" value="Genomic_DNA"/>
</dbReference>
<evidence type="ECO:0000313" key="2">
    <source>
        <dbReference type="Proteomes" id="UP000324832"/>
    </source>
</evidence>
<dbReference type="AlphaFoldDB" id="A0A5E4QV81"/>
<protein>
    <submittedName>
        <fullName evidence="1">Uncharacterized protein</fullName>
    </submittedName>
</protein>
<name>A0A5E4QV81_9NEOP</name>
<keyword evidence="2" id="KW-1185">Reference proteome</keyword>